<feature type="domain" description="Uroporphyrinogen decarboxylase (URO-D)" evidence="1">
    <location>
        <begin position="5"/>
        <end position="329"/>
    </location>
</feature>
<protein>
    <submittedName>
        <fullName evidence="2">Uroporphyrinogen decarboxylase</fullName>
    </submittedName>
</protein>
<dbReference type="Gene3D" id="3.20.20.210">
    <property type="match status" value="1"/>
</dbReference>
<organism evidence="2 3">
    <name type="scientific">Candidatus Desulfovibrio intestinavium</name>
    <dbReference type="NCBI Taxonomy" id="2838534"/>
    <lineage>
        <taxon>Bacteria</taxon>
        <taxon>Pseudomonadati</taxon>
        <taxon>Thermodesulfobacteriota</taxon>
        <taxon>Desulfovibrionia</taxon>
        <taxon>Desulfovibrionales</taxon>
        <taxon>Desulfovibrionaceae</taxon>
        <taxon>Desulfovibrio</taxon>
    </lineage>
</organism>
<dbReference type="EMBL" id="DWZD01000053">
    <property type="protein sequence ID" value="HJA80015.1"/>
    <property type="molecule type" value="Genomic_DNA"/>
</dbReference>
<dbReference type="InterPro" id="IPR000257">
    <property type="entry name" value="Uroporphyrinogen_deCOase"/>
</dbReference>
<dbReference type="InterPro" id="IPR038071">
    <property type="entry name" value="UROD/MetE-like_sf"/>
</dbReference>
<sequence>MQGKALIMEVLKGKAVERTPWVPYTGSQIANLKGYTAQEMFRDADKLFACCLEAEAQYLPDGMTPMFDLQVEAEILGCELTWYDNTPPTVSSHPLAGELIIPHQRISREDGRIPLILDVMRRFKAARPDVAMYGLVCGPFTLASHLRGTDIFMDMYDNEEGVKALVTYCAEVVQDVARYYIEAGCDIIAAVDPLVSQISPDMFTTFLSEPYTGFFAFLREQGIPGSFFVCGDATKNIEPMCLTRPDCIAIDENVDIVEAKKITDAHDITISGNLQLTVTMLLGTQQDNQKEALDLMDKLGTHRFIIAPGCDVPFNAPAANLVGVGEAVRNPDVVRKALANYVAVDNLPEISLPDYDNLDHVLLEAVTIDSKTCAACGYMVAAAEAAAKPYGDRVRVVERSIMHPESLSFMKKVGLSNLPSLLVQGQIRHISLIPPVETIREEIEAALGKLK</sequence>
<evidence type="ECO:0000313" key="3">
    <source>
        <dbReference type="Proteomes" id="UP000823821"/>
    </source>
</evidence>
<dbReference type="InterPro" id="IPR036249">
    <property type="entry name" value="Thioredoxin-like_sf"/>
</dbReference>
<dbReference type="GO" id="GO:0006779">
    <property type="term" value="P:porphyrin-containing compound biosynthetic process"/>
    <property type="evidence" value="ECO:0007669"/>
    <property type="project" value="InterPro"/>
</dbReference>
<dbReference type="SUPFAM" id="SSF52833">
    <property type="entry name" value="Thioredoxin-like"/>
    <property type="match status" value="1"/>
</dbReference>
<gene>
    <name evidence="2" type="ORF">H9784_10715</name>
</gene>
<name>A0A9D2HN66_9BACT</name>
<proteinExistence type="predicted"/>
<reference evidence="2" key="1">
    <citation type="journal article" date="2021" name="PeerJ">
        <title>Extensive microbial diversity within the chicken gut microbiome revealed by metagenomics and culture.</title>
        <authorList>
            <person name="Gilroy R."/>
            <person name="Ravi A."/>
            <person name="Getino M."/>
            <person name="Pursley I."/>
            <person name="Horton D.L."/>
            <person name="Alikhan N.F."/>
            <person name="Baker D."/>
            <person name="Gharbi K."/>
            <person name="Hall N."/>
            <person name="Watson M."/>
            <person name="Adriaenssens E.M."/>
            <person name="Foster-Nyarko E."/>
            <person name="Jarju S."/>
            <person name="Secka A."/>
            <person name="Antonio M."/>
            <person name="Oren A."/>
            <person name="Chaudhuri R.R."/>
            <person name="La Ragione R."/>
            <person name="Hildebrand F."/>
            <person name="Pallen M.J."/>
        </authorList>
    </citation>
    <scope>NUCLEOTIDE SEQUENCE</scope>
    <source>
        <strain evidence="2">5032</strain>
    </source>
</reference>
<reference evidence="2" key="2">
    <citation type="submission" date="2021-04" db="EMBL/GenBank/DDBJ databases">
        <authorList>
            <person name="Gilroy R."/>
        </authorList>
    </citation>
    <scope>NUCLEOTIDE SEQUENCE</scope>
    <source>
        <strain evidence="2">5032</strain>
    </source>
</reference>
<dbReference type="PANTHER" id="PTHR47099">
    <property type="entry name" value="METHYLCOBAMIDE:COM METHYLTRANSFERASE MTBA"/>
    <property type="match status" value="1"/>
</dbReference>
<dbReference type="Proteomes" id="UP000823821">
    <property type="component" value="Unassembled WGS sequence"/>
</dbReference>
<comment type="caution">
    <text evidence="2">The sequence shown here is derived from an EMBL/GenBank/DDBJ whole genome shotgun (WGS) entry which is preliminary data.</text>
</comment>
<dbReference type="GO" id="GO:0004853">
    <property type="term" value="F:uroporphyrinogen decarboxylase activity"/>
    <property type="evidence" value="ECO:0007669"/>
    <property type="project" value="InterPro"/>
</dbReference>
<accession>A0A9D2HN66</accession>
<dbReference type="InterPro" id="IPR052024">
    <property type="entry name" value="Methanogen_methyltrans"/>
</dbReference>
<evidence type="ECO:0000313" key="2">
    <source>
        <dbReference type="EMBL" id="HJA80015.1"/>
    </source>
</evidence>
<dbReference type="AlphaFoldDB" id="A0A9D2HN66"/>
<dbReference type="Pfam" id="PF01208">
    <property type="entry name" value="URO-D"/>
    <property type="match status" value="1"/>
</dbReference>
<evidence type="ECO:0000259" key="1">
    <source>
        <dbReference type="Pfam" id="PF01208"/>
    </source>
</evidence>
<dbReference type="SUPFAM" id="SSF51726">
    <property type="entry name" value="UROD/MetE-like"/>
    <property type="match status" value="1"/>
</dbReference>
<dbReference type="PANTHER" id="PTHR47099:SF1">
    <property type="entry name" value="METHYLCOBAMIDE:COM METHYLTRANSFERASE MTBA"/>
    <property type="match status" value="1"/>
</dbReference>